<dbReference type="Pfam" id="PF21310">
    <property type="entry name" value="OCRL-like_ASH"/>
    <property type="match status" value="1"/>
</dbReference>
<sequence>MLPQIELSATEFNFGKVYYRSAVVRTLTIKNTGRSGTRFSFALAQQDESLPKNWLTITPQSSYIEAGADVEINFQVLVSDEEAHKISIPGKSEFALTCILIISLDQGRDYFVVCEAKYQKSCFGCSFIHLIANGHRLPKDEEDLLVVPPKSGDPLQVGDSRVPIQIFWLCWALRSLSMKEITFDETFSESYFHQIRDCLDNGKPQELVERRIKNGCQCFIHHF</sequence>
<evidence type="ECO:0000313" key="3">
    <source>
        <dbReference type="WBParaSite" id="PSU_v2.g10454.t1"/>
    </source>
</evidence>
<name>A0A914XV84_9BILA</name>
<dbReference type="Proteomes" id="UP000887577">
    <property type="component" value="Unplaced"/>
</dbReference>
<dbReference type="WBParaSite" id="PSU_v2.g10454.t1">
    <property type="protein sequence ID" value="PSU_v2.g10454.t1"/>
    <property type="gene ID" value="PSU_v2.g10454"/>
</dbReference>
<feature type="domain" description="OCRL-1/2 ASH" evidence="1">
    <location>
        <begin position="7"/>
        <end position="118"/>
    </location>
</feature>
<reference evidence="3" key="1">
    <citation type="submission" date="2022-11" db="UniProtKB">
        <authorList>
            <consortium name="WormBaseParasite"/>
        </authorList>
    </citation>
    <scope>IDENTIFICATION</scope>
</reference>
<dbReference type="InterPro" id="IPR048869">
    <property type="entry name" value="OCRL-1_2_ASH"/>
</dbReference>
<accession>A0A914XV84</accession>
<keyword evidence="2" id="KW-1185">Reference proteome</keyword>
<dbReference type="AlphaFoldDB" id="A0A914XV84"/>
<organism evidence="2 3">
    <name type="scientific">Panagrolaimus superbus</name>
    <dbReference type="NCBI Taxonomy" id="310955"/>
    <lineage>
        <taxon>Eukaryota</taxon>
        <taxon>Metazoa</taxon>
        <taxon>Ecdysozoa</taxon>
        <taxon>Nematoda</taxon>
        <taxon>Chromadorea</taxon>
        <taxon>Rhabditida</taxon>
        <taxon>Tylenchina</taxon>
        <taxon>Panagrolaimomorpha</taxon>
        <taxon>Panagrolaimoidea</taxon>
        <taxon>Panagrolaimidae</taxon>
        <taxon>Panagrolaimus</taxon>
    </lineage>
</organism>
<evidence type="ECO:0000313" key="2">
    <source>
        <dbReference type="Proteomes" id="UP000887577"/>
    </source>
</evidence>
<dbReference type="Gene3D" id="2.60.40.10">
    <property type="entry name" value="Immunoglobulins"/>
    <property type="match status" value="1"/>
</dbReference>
<evidence type="ECO:0000259" key="1">
    <source>
        <dbReference type="Pfam" id="PF21310"/>
    </source>
</evidence>
<dbReference type="InterPro" id="IPR013783">
    <property type="entry name" value="Ig-like_fold"/>
</dbReference>
<proteinExistence type="predicted"/>
<protein>
    <recommendedName>
        <fullName evidence="1">OCRL-1/2 ASH domain-containing protein</fullName>
    </recommendedName>
</protein>